<protein>
    <submittedName>
        <fullName evidence="1">Uncharacterized protein</fullName>
    </submittedName>
</protein>
<sequence length="417" mass="45038">MQPADKTNLLRSEAELLLEKARKDKAERTKDLGSPIEITGKALAIEVRGNVAWIAENTTVVRKLDLETGKTLQLFRGHTAPVTCLAFVDREPGSGKGDLLVTGSWDQTIKVWDIESKEIISSTPAHSDFVKALLVIPDLRLLVSSGSDKIVRFWDLSTVTDGQPLTSVGSLTEHTRPVEALDARVVSDRSAVLYTADTMGIIKVVKSRQQAHSGVQPRIVPMPEDDDEGGESDDSDRKSKMSFSYWGADKVTLQKPVMKPKAPAANGPRRPIPGATTAYARESSANAKFGTRLVSTEVPHAPRPASRRTQATPVNRKVTPHSDEGHSMKVTITRDRPGWDSSTHSGDDSDSSSDSSSDGSDDSSSSEDSDSDLDMDASSEQEQHSRPKKPLPKRKSGGAKPAIAVLSETSNDQAPPT</sequence>
<name>A0ACC1Q753_9APHY</name>
<dbReference type="EMBL" id="JANSHE010000180">
    <property type="protein sequence ID" value="KAJ3015023.1"/>
    <property type="molecule type" value="Genomic_DNA"/>
</dbReference>
<proteinExistence type="predicted"/>
<evidence type="ECO:0000313" key="2">
    <source>
        <dbReference type="Proteomes" id="UP001144978"/>
    </source>
</evidence>
<comment type="caution">
    <text evidence="1">The sequence shown here is derived from an EMBL/GenBank/DDBJ whole genome shotgun (WGS) entry which is preliminary data.</text>
</comment>
<accession>A0ACC1Q753</accession>
<dbReference type="Proteomes" id="UP001144978">
    <property type="component" value="Unassembled WGS sequence"/>
</dbReference>
<keyword evidence="2" id="KW-1185">Reference proteome</keyword>
<evidence type="ECO:0000313" key="1">
    <source>
        <dbReference type="EMBL" id="KAJ3015023.1"/>
    </source>
</evidence>
<organism evidence="1 2">
    <name type="scientific">Trametes sanguinea</name>
    <dbReference type="NCBI Taxonomy" id="158606"/>
    <lineage>
        <taxon>Eukaryota</taxon>
        <taxon>Fungi</taxon>
        <taxon>Dikarya</taxon>
        <taxon>Basidiomycota</taxon>
        <taxon>Agaricomycotina</taxon>
        <taxon>Agaricomycetes</taxon>
        <taxon>Polyporales</taxon>
        <taxon>Polyporaceae</taxon>
        <taxon>Trametes</taxon>
    </lineage>
</organism>
<reference evidence="1" key="1">
    <citation type="submission" date="2022-08" db="EMBL/GenBank/DDBJ databases">
        <title>Genome Sequence of Pycnoporus sanguineus.</title>
        <authorList>
            <person name="Buettner E."/>
        </authorList>
    </citation>
    <scope>NUCLEOTIDE SEQUENCE</scope>
    <source>
        <strain evidence="1">CG-C14</strain>
    </source>
</reference>
<gene>
    <name evidence="1" type="ORF">NUW54_g1152</name>
</gene>